<proteinExistence type="predicted"/>
<evidence type="ECO:0000256" key="1">
    <source>
        <dbReference type="SAM" id="MobiDB-lite"/>
    </source>
</evidence>
<dbReference type="GO" id="GO:0006355">
    <property type="term" value="P:regulation of DNA-templated transcription"/>
    <property type="evidence" value="ECO:0007669"/>
    <property type="project" value="InterPro"/>
</dbReference>
<dbReference type="InterPro" id="IPR036388">
    <property type="entry name" value="WH-like_DNA-bd_sf"/>
</dbReference>
<protein>
    <recommendedName>
        <fullName evidence="4">Homeodomain-like domain-containing protein</fullName>
    </recommendedName>
</protein>
<dbReference type="SUPFAM" id="SSF46894">
    <property type="entry name" value="C-terminal effector domain of the bipartite response regulators"/>
    <property type="match status" value="1"/>
</dbReference>
<dbReference type="AlphaFoldDB" id="A0A366F1X6"/>
<dbReference type="GO" id="GO:0003677">
    <property type="term" value="F:DNA binding"/>
    <property type="evidence" value="ECO:0007669"/>
    <property type="project" value="InterPro"/>
</dbReference>
<dbReference type="Proteomes" id="UP000253529">
    <property type="component" value="Unassembled WGS sequence"/>
</dbReference>
<name>A0A366F1X6_9HYPH</name>
<reference evidence="2 3" key="1">
    <citation type="submission" date="2018-06" db="EMBL/GenBank/DDBJ databases">
        <title>Genomic Encyclopedia of Type Strains, Phase IV (KMG-IV): sequencing the most valuable type-strain genomes for metagenomic binning, comparative biology and taxonomic classification.</title>
        <authorList>
            <person name="Goeker M."/>
        </authorList>
    </citation>
    <scope>NUCLEOTIDE SEQUENCE [LARGE SCALE GENOMIC DNA]</scope>
    <source>
        <strain evidence="2 3">DSM 24875</strain>
    </source>
</reference>
<accession>A0A366F1X6</accession>
<dbReference type="InterPro" id="IPR016032">
    <property type="entry name" value="Sig_transdc_resp-reg_C-effctor"/>
</dbReference>
<gene>
    <name evidence="2" type="ORF">DFR50_12427</name>
</gene>
<evidence type="ECO:0000313" key="3">
    <source>
        <dbReference type="Proteomes" id="UP000253529"/>
    </source>
</evidence>
<sequence>MSDPLSVPDIRVARAPAARAVRSEPEKSARERRVVEGLRGGVAMAEIARREGISERGMRKYVRTLFARRAPEATGEFVATQMNRLNEALLVSFGAMSAENLPAVDRVVKIVRELDRYQGLDGGARGTETRRKLLESLDSGAETDPCLALAALDLEKAEAFAEDESAANGGVDPQEFGRRGRDLSPA</sequence>
<keyword evidence="3" id="KW-1185">Reference proteome</keyword>
<evidence type="ECO:0008006" key="4">
    <source>
        <dbReference type="Google" id="ProtNLM"/>
    </source>
</evidence>
<feature type="region of interest" description="Disordered" evidence="1">
    <location>
        <begin position="161"/>
        <end position="186"/>
    </location>
</feature>
<dbReference type="Gene3D" id="1.10.10.10">
    <property type="entry name" value="Winged helix-like DNA-binding domain superfamily/Winged helix DNA-binding domain"/>
    <property type="match status" value="1"/>
</dbReference>
<organism evidence="2 3">
    <name type="scientific">Roseiarcus fermentans</name>
    <dbReference type="NCBI Taxonomy" id="1473586"/>
    <lineage>
        <taxon>Bacteria</taxon>
        <taxon>Pseudomonadati</taxon>
        <taxon>Pseudomonadota</taxon>
        <taxon>Alphaproteobacteria</taxon>
        <taxon>Hyphomicrobiales</taxon>
        <taxon>Roseiarcaceae</taxon>
        <taxon>Roseiarcus</taxon>
    </lineage>
</organism>
<evidence type="ECO:0000313" key="2">
    <source>
        <dbReference type="EMBL" id="RBP08641.1"/>
    </source>
</evidence>
<comment type="caution">
    <text evidence="2">The sequence shown here is derived from an EMBL/GenBank/DDBJ whole genome shotgun (WGS) entry which is preliminary data.</text>
</comment>
<feature type="compositionally biased region" description="Basic and acidic residues" evidence="1">
    <location>
        <begin position="175"/>
        <end position="186"/>
    </location>
</feature>
<dbReference type="RefSeq" id="WP_113891030.1">
    <property type="nucleotide sequence ID" value="NZ_QNRK01000024.1"/>
</dbReference>
<dbReference type="EMBL" id="QNRK01000024">
    <property type="protein sequence ID" value="RBP08641.1"/>
    <property type="molecule type" value="Genomic_DNA"/>
</dbReference>